<protein>
    <submittedName>
        <fullName evidence="2">Uncharacterized protein</fullName>
    </submittedName>
</protein>
<proteinExistence type="predicted"/>
<sequence>MSEEIREIGGADIGREEGVYEMDAVAGLFEAGTPEEPDGTSGEALPAGEENDGAEEGASAEAGKGQEEEVLPDIPMPEGWEESVWQGLAPEAKNAVNAREEAHAQAMAGVRAEQRQERKRQEAFAVEANARIQQALFAMRQIVEGEYGSVDWNGLAQSDPAAYVRLQQAYNARMGAIQRVQQGVAQQVRQYEAERAAEAQKALAAEFAGVQPELRALMGAGFEGKTFAADMAKYMQEQGCPPEVVNGLSKGYELKLIAKAMLYDRLQARRAQAAKKVAEAPRVQSPRGATPAETDIRARKAREMLGRNPDSTEALAALFEATM</sequence>
<name>A0A921DRQ6_9BACT</name>
<organism evidence="2 3">
    <name type="scientific">Mailhella massiliensis</name>
    <dbReference type="NCBI Taxonomy" id="1903261"/>
    <lineage>
        <taxon>Bacteria</taxon>
        <taxon>Pseudomonadati</taxon>
        <taxon>Thermodesulfobacteriota</taxon>
        <taxon>Desulfovibrionia</taxon>
        <taxon>Desulfovibrionales</taxon>
        <taxon>Desulfovibrionaceae</taxon>
        <taxon>Mailhella</taxon>
    </lineage>
</organism>
<evidence type="ECO:0000256" key="1">
    <source>
        <dbReference type="SAM" id="MobiDB-lite"/>
    </source>
</evidence>
<evidence type="ECO:0000313" key="3">
    <source>
        <dbReference type="Proteomes" id="UP000698963"/>
    </source>
</evidence>
<dbReference type="AlphaFoldDB" id="A0A921DRQ6"/>
<reference evidence="2" key="1">
    <citation type="journal article" date="2021" name="PeerJ">
        <title>Extensive microbial diversity within the chicken gut microbiome revealed by metagenomics and culture.</title>
        <authorList>
            <person name="Gilroy R."/>
            <person name="Ravi A."/>
            <person name="Getino M."/>
            <person name="Pursley I."/>
            <person name="Horton D.L."/>
            <person name="Alikhan N.F."/>
            <person name="Baker D."/>
            <person name="Gharbi K."/>
            <person name="Hall N."/>
            <person name="Watson M."/>
            <person name="Adriaenssens E.M."/>
            <person name="Foster-Nyarko E."/>
            <person name="Jarju S."/>
            <person name="Secka A."/>
            <person name="Antonio M."/>
            <person name="Oren A."/>
            <person name="Chaudhuri R.R."/>
            <person name="La Ragione R."/>
            <person name="Hildebrand F."/>
            <person name="Pallen M.J."/>
        </authorList>
    </citation>
    <scope>NUCLEOTIDE SEQUENCE</scope>
    <source>
        <strain evidence="2">ChiGjej2B2-19336</strain>
    </source>
</reference>
<dbReference type="Proteomes" id="UP000698963">
    <property type="component" value="Unassembled WGS sequence"/>
</dbReference>
<accession>A0A921DRQ6</accession>
<reference evidence="2" key="2">
    <citation type="submission" date="2021-09" db="EMBL/GenBank/DDBJ databases">
        <authorList>
            <person name="Gilroy R."/>
        </authorList>
    </citation>
    <scope>NUCLEOTIDE SEQUENCE</scope>
    <source>
        <strain evidence="2">ChiGjej2B2-19336</strain>
    </source>
</reference>
<dbReference type="EMBL" id="DYZA01000125">
    <property type="protein sequence ID" value="HJD97248.1"/>
    <property type="molecule type" value="Genomic_DNA"/>
</dbReference>
<comment type="caution">
    <text evidence="2">The sequence shown here is derived from an EMBL/GenBank/DDBJ whole genome shotgun (WGS) entry which is preliminary data.</text>
</comment>
<feature type="region of interest" description="Disordered" evidence="1">
    <location>
        <begin position="24"/>
        <end position="72"/>
    </location>
</feature>
<gene>
    <name evidence="2" type="ORF">K8W16_06350</name>
</gene>
<dbReference type="RefSeq" id="WP_304122197.1">
    <property type="nucleotide sequence ID" value="NZ_DYZA01000125.1"/>
</dbReference>
<evidence type="ECO:0000313" key="2">
    <source>
        <dbReference type="EMBL" id="HJD97248.1"/>
    </source>
</evidence>